<evidence type="ECO:0000313" key="2">
    <source>
        <dbReference type="Proteomes" id="UP001218188"/>
    </source>
</evidence>
<organism evidence="1 2">
    <name type="scientific">Mycena alexandri</name>
    <dbReference type="NCBI Taxonomy" id="1745969"/>
    <lineage>
        <taxon>Eukaryota</taxon>
        <taxon>Fungi</taxon>
        <taxon>Dikarya</taxon>
        <taxon>Basidiomycota</taxon>
        <taxon>Agaricomycotina</taxon>
        <taxon>Agaricomycetes</taxon>
        <taxon>Agaricomycetidae</taxon>
        <taxon>Agaricales</taxon>
        <taxon>Marasmiineae</taxon>
        <taxon>Mycenaceae</taxon>
        <taxon>Mycena</taxon>
    </lineage>
</organism>
<dbReference type="AlphaFoldDB" id="A0AAD6SVY9"/>
<keyword evidence="2" id="KW-1185">Reference proteome</keyword>
<name>A0AAD6SVY9_9AGAR</name>
<dbReference type="EMBL" id="JARJCM010000054">
    <property type="protein sequence ID" value="KAJ7034843.1"/>
    <property type="molecule type" value="Genomic_DNA"/>
</dbReference>
<reference evidence="1" key="1">
    <citation type="submission" date="2023-03" db="EMBL/GenBank/DDBJ databases">
        <title>Massive genome expansion in bonnet fungi (Mycena s.s.) driven by repeated elements and novel gene families across ecological guilds.</title>
        <authorList>
            <consortium name="Lawrence Berkeley National Laboratory"/>
            <person name="Harder C.B."/>
            <person name="Miyauchi S."/>
            <person name="Viragh M."/>
            <person name="Kuo A."/>
            <person name="Thoen E."/>
            <person name="Andreopoulos B."/>
            <person name="Lu D."/>
            <person name="Skrede I."/>
            <person name="Drula E."/>
            <person name="Henrissat B."/>
            <person name="Morin E."/>
            <person name="Kohler A."/>
            <person name="Barry K."/>
            <person name="LaButti K."/>
            <person name="Morin E."/>
            <person name="Salamov A."/>
            <person name="Lipzen A."/>
            <person name="Mereny Z."/>
            <person name="Hegedus B."/>
            <person name="Baldrian P."/>
            <person name="Stursova M."/>
            <person name="Weitz H."/>
            <person name="Taylor A."/>
            <person name="Grigoriev I.V."/>
            <person name="Nagy L.G."/>
            <person name="Martin F."/>
            <person name="Kauserud H."/>
        </authorList>
    </citation>
    <scope>NUCLEOTIDE SEQUENCE</scope>
    <source>
        <strain evidence="1">CBHHK200</strain>
    </source>
</reference>
<proteinExistence type="predicted"/>
<evidence type="ECO:0000313" key="1">
    <source>
        <dbReference type="EMBL" id="KAJ7034843.1"/>
    </source>
</evidence>
<protein>
    <submittedName>
        <fullName evidence="1">Uncharacterized protein</fullName>
    </submittedName>
</protein>
<sequence length="213" mass="23668">MPVRRFPVEACPKTFSGAGARLWEHHRKQGTDSGRLGLVSKKIPRSRDISDIARGRVAARSCDVLYTLRRGQAIGVTTRTRHVHNGGGAVEERRRWAIHTVIRRVAGRKITSSFGVLHDERIIAQRNQFRSGTSQTPAYVVGKGPKESRLGLRRQVAQITNHSSTHGALPVLLKLLRPLLAFERLKGVEHRSSGTHFALGWAHHDVISSPPNL</sequence>
<gene>
    <name evidence="1" type="ORF">C8F04DRAFT_1182844</name>
</gene>
<dbReference type="Proteomes" id="UP001218188">
    <property type="component" value="Unassembled WGS sequence"/>
</dbReference>
<comment type="caution">
    <text evidence="1">The sequence shown here is derived from an EMBL/GenBank/DDBJ whole genome shotgun (WGS) entry which is preliminary data.</text>
</comment>
<accession>A0AAD6SVY9</accession>